<dbReference type="InterPro" id="IPR027065">
    <property type="entry name" value="Lon_Prtase"/>
</dbReference>
<comment type="catalytic activity">
    <reaction evidence="1">
        <text>Hydrolysis of proteins in presence of ATP.</text>
        <dbReference type="EC" id="3.4.21.53"/>
    </reaction>
</comment>
<feature type="domain" description="Lon proteolytic" evidence="3">
    <location>
        <begin position="238"/>
        <end position="336"/>
    </location>
</feature>
<evidence type="ECO:0000256" key="1">
    <source>
        <dbReference type="PROSITE-ProRule" id="PRU01122"/>
    </source>
</evidence>
<dbReference type="PROSITE" id="PS50106">
    <property type="entry name" value="PDZ"/>
    <property type="match status" value="1"/>
</dbReference>
<comment type="similarity">
    <text evidence="1">Belongs to the peptidase S16 family.</text>
</comment>
<dbReference type="SUPFAM" id="SSF54211">
    <property type="entry name" value="Ribosomal protein S5 domain 2-like"/>
    <property type="match status" value="1"/>
</dbReference>
<dbReference type="GO" id="GO:0004176">
    <property type="term" value="F:ATP-dependent peptidase activity"/>
    <property type="evidence" value="ECO:0007669"/>
    <property type="project" value="UniProtKB-UniRule"/>
</dbReference>
<evidence type="ECO:0000313" key="5">
    <source>
        <dbReference type="Proteomes" id="UP000471120"/>
    </source>
</evidence>
<dbReference type="GO" id="GO:0030163">
    <property type="term" value="P:protein catabolic process"/>
    <property type="evidence" value="ECO:0007669"/>
    <property type="project" value="InterPro"/>
</dbReference>
<keyword evidence="1" id="KW-0720">Serine protease</keyword>
<reference evidence="4 5" key="1">
    <citation type="submission" date="2018-07" db="EMBL/GenBank/DDBJ databases">
        <title>Genome sequence of Rhodococcus rhodnii ATCC 35071 from Rhodnius prolixus.</title>
        <authorList>
            <person name="Patel V."/>
            <person name="Vogel K.J."/>
        </authorList>
    </citation>
    <scope>NUCLEOTIDE SEQUENCE [LARGE SCALE GENOMIC DNA]</scope>
    <source>
        <strain evidence="4 5">ATCC 35071</strain>
    </source>
</reference>
<dbReference type="Proteomes" id="UP000471120">
    <property type="component" value="Unassembled WGS sequence"/>
</dbReference>
<accession>A0A6P2CE35</accession>
<dbReference type="GO" id="GO:0005524">
    <property type="term" value="F:ATP binding"/>
    <property type="evidence" value="ECO:0007669"/>
    <property type="project" value="InterPro"/>
</dbReference>
<dbReference type="PROSITE" id="PS51786">
    <property type="entry name" value="LON_PROTEOLYTIC"/>
    <property type="match status" value="1"/>
</dbReference>
<dbReference type="InterPro" id="IPR020568">
    <property type="entry name" value="Ribosomal_Su5_D2-typ_SF"/>
</dbReference>
<name>A0A6P2CE35_9NOCA</name>
<keyword evidence="1" id="KW-0378">Hydrolase</keyword>
<dbReference type="GO" id="GO:0004252">
    <property type="term" value="F:serine-type endopeptidase activity"/>
    <property type="evidence" value="ECO:0007669"/>
    <property type="project" value="UniProtKB-UniRule"/>
</dbReference>
<dbReference type="Pfam" id="PF05362">
    <property type="entry name" value="Lon_C"/>
    <property type="match status" value="1"/>
</dbReference>
<dbReference type="InterPro" id="IPR008269">
    <property type="entry name" value="Lon_proteolytic"/>
</dbReference>
<evidence type="ECO:0000259" key="2">
    <source>
        <dbReference type="PROSITE" id="PS50106"/>
    </source>
</evidence>
<gene>
    <name evidence="4" type="ORF">DW322_10850</name>
</gene>
<comment type="caution">
    <text evidence="4">The sequence shown here is derived from an EMBL/GenBank/DDBJ whole genome shotgun (WGS) entry which is preliminary data.</text>
</comment>
<dbReference type="EC" id="3.4.21.53" evidence="1"/>
<dbReference type="AlphaFoldDB" id="A0A6P2CE35"/>
<organism evidence="4 5">
    <name type="scientific">Rhodococcus rhodnii</name>
    <dbReference type="NCBI Taxonomy" id="38312"/>
    <lineage>
        <taxon>Bacteria</taxon>
        <taxon>Bacillati</taxon>
        <taxon>Actinomycetota</taxon>
        <taxon>Actinomycetes</taxon>
        <taxon>Mycobacteriales</taxon>
        <taxon>Nocardiaceae</taxon>
        <taxon>Rhodococcus</taxon>
    </lineage>
</organism>
<evidence type="ECO:0000313" key="4">
    <source>
        <dbReference type="EMBL" id="TXG90622.1"/>
    </source>
</evidence>
<feature type="active site" evidence="1">
    <location>
        <position position="243"/>
    </location>
</feature>
<dbReference type="SUPFAM" id="SSF50156">
    <property type="entry name" value="PDZ domain-like"/>
    <property type="match status" value="1"/>
</dbReference>
<dbReference type="Pfam" id="PF13180">
    <property type="entry name" value="PDZ_2"/>
    <property type="match status" value="1"/>
</dbReference>
<dbReference type="PANTHER" id="PTHR10046">
    <property type="entry name" value="ATP DEPENDENT LON PROTEASE FAMILY MEMBER"/>
    <property type="match status" value="1"/>
</dbReference>
<dbReference type="RefSeq" id="WP_010837298.1">
    <property type="nucleotide sequence ID" value="NZ_QRCM01000001.1"/>
</dbReference>
<dbReference type="Gene3D" id="3.30.230.10">
    <property type="match status" value="1"/>
</dbReference>
<sequence>MTRRIVTLVAALLPIVLIGIVGSSVTVPFVAMGPGPTFDTLGEVEAGDGEVVDVVDIEGVDTDPTTGNLNMTTVAVRDQLNVFEAVGLWLSGRQGLVPRSEVYPPGRTREEITQRNTAEFTQSEVDAEVAALRQLGEPTAVEVAAVAEDGPAGDALREGDRIVAVAGTPVGTAAQVQEAVAARAPGQSLTVDVVRGDEPVAVDIELGARPDDPESGFLGVTPREVSDAPFDIEFNLADIGGPSAGLIFALAVVEKLTPGDLNNGDFVAGTGTIRPDGTVGPIGGIRYKLVAANEAGATSFLVPSANCDEARLDAPDGLELVRVETLQGAVDALEAQGRGEPVPTCG</sequence>
<dbReference type="Gene3D" id="2.30.42.10">
    <property type="match status" value="1"/>
</dbReference>
<feature type="active site" evidence="1">
    <location>
        <position position="288"/>
    </location>
</feature>
<dbReference type="InterPro" id="IPR014721">
    <property type="entry name" value="Ribsml_uS5_D2-typ_fold_subgr"/>
</dbReference>
<keyword evidence="1" id="KW-0645">Protease</keyword>
<protein>
    <recommendedName>
        <fullName evidence="1">endopeptidase La</fullName>
        <ecNumber evidence="1">3.4.21.53</ecNumber>
    </recommendedName>
</protein>
<feature type="domain" description="PDZ" evidence="2">
    <location>
        <begin position="141"/>
        <end position="197"/>
    </location>
</feature>
<evidence type="ECO:0000259" key="3">
    <source>
        <dbReference type="PROSITE" id="PS51786"/>
    </source>
</evidence>
<dbReference type="InterPro" id="IPR036034">
    <property type="entry name" value="PDZ_sf"/>
</dbReference>
<dbReference type="SMART" id="SM00228">
    <property type="entry name" value="PDZ"/>
    <property type="match status" value="1"/>
</dbReference>
<dbReference type="InterPro" id="IPR001478">
    <property type="entry name" value="PDZ"/>
</dbReference>
<dbReference type="EMBL" id="QRCM01000001">
    <property type="protein sequence ID" value="TXG90622.1"/>
    <property type="molecule type" value="Genomic_DNA"/>
</dbReference>
<dbReference type="GO" id="GO:0006508">
    <property type="term" value="P:proteolysis"/>
    <property type="evidence" value="ECO:0007669"/>
    <property type="project" value="UniProtKB-KW"/>
</dbReference>
<proteinExistence type="inferred from homology"/>